<sequence length="232" mass="25806">MMYNEIIGMNRKCMNMLSIGMDLTIETDNNGIVKKYKSKVADLYEERVCIYYPLGVADSKPAFLPIGTKVVVEFARGSTSVFSFESEVIGVQRSTVPLVELALPEVELFNKVQRREYVRVDAAVPVGLDFSGPGVKFASVTSDISAGGCAVVLPPEVKIQPAEVGTIEFTIQMGSGEQFQLTFLCEVIRTFPKNKLTLVSLEYVDPPHADQQLLTRFCFERQLSNRKKSLHP</sequence>
<evidence type="ECO:0000259" key="1">
    <source>
        <dbReference type="Pfam" id="PF07238"/>
    </source>
</evidence>
<evidence type="ECO:0008006" key="5">
    <source>
        <dbReference type="Google" id="ProtNLM"/>
    </source>
</evidence>
<dbReference type="InterPro" id="IPR009926">
    <property type="entry name" value="T3SS_YcgR_PilZN"/>
</dbReference>
<name>A0A429X4K1_SIMTE</name>
<feature type="domain" description="PilZ" evidence="1">
    <location>
        <begin position="113"/>
        <end position="220"/>
    </location>
</feature>
<feature type="domain" description="Type III secretion system flagellar brake protein YcgR PilZN" evidence="2">
    <location>
        <begin position="19"/>
        <end position="104"/>
    </location>
</feature>
<gene>
    <name evidence="3" type="ORF">D5F11_018240</name>
</gene>
<reference evidence="3 4" key="1">
    <citation type="submission" date="2018-12" db="EMBL/GenBank/DDBJ databases">
        <authorList>
            <person name="Sun L."/>
            <person name="Chen Z."/>
        </authorList>
    </citation>
    <scope>NUCLEOTIDE SEQUENCE [LARGE SCALE GENOMIC DNA]</scope>
    <source>
        <strain evidence="3 4">LMG 29736</strain>
    </source>
</reference>
<dbReference type="EMBL" id="QYTW02000022">
    <property type="protein sequence ID" value="RST58213.1"/>
    <property type="molecule type" value="Genomic_DNA"/>
</dbReference>
<dbReference type="AlphaFoldDB" id="A0A429X4K1"/>
<dbReference type="GO" id="GO:0035438">
    <property type="term" value="F:cyclic-di-GMP binding"/>
    <property type="evidence" value="ECO:0007669"/>
    <property type="project" value="InterPro"/>
</dbReference>
<organism evidence="3 4">
    <name type="scientific">Siminovitchia terrae</name>
    <name type="common">Bacillus terrae</name>
    <dbReference type="NCBI Taxonomy" id="1914933"/>
    <lineage>
        <taxon>Bacteria</taxon>
        <taxon>Bacillati</taxon>
        <taxon>Bacillota</taxon>
        <taxon>Bacilli</taxon>
        <taxon>Bacillales</taxon>
        <taxon>Bacillaceae</taxon>
        <taxon>Siminovitchia</taxon>
    </lineage>
</organism>
<accession>A0A429X4K1</accession>
<evidence type="ECO:0000259" key="2">
    <source>
        <dbReference type="Pfam" id="PF12945"/>
    </source>
</evidence>
<dbReference type="Gene3D" id="2.40.10.220">
    <property type="entry name" value="predicted glycosyltransferase like domains"/>
    <property type="match status" value="1"/>
</dbReference>
<dbReference type="Pfam" id="PF12945">
    <property type="entry name" value="PilZNR"/>
    <property type="match status" value="1"/>
</dbReference>
<dbReference type="Proteomes" id="UP000287296">
    <property type="component" value="Unassembled WGS sequence"/>
</dbReference>
<evidence type="ECO:0000313" key="3">
    <source>
        <dbReference type="EMBL" id="RST58213.1"/>
    </source>
</evidence>
<dbReference type="Pfam" id="PF07238">
    <property type="entry name" value="PilZ"/>
    <property type="match status" value="1"/>
</dbReference>
<protein>
    <recommendedName>
        <fullName evidence="5">Flagellar brake protein YcgR</fullName>
    </recommendedName>
</protein>
<comment type="caution">
    <text evidence="3">The sequence shown here is derived from an EMBL/GenBank/DDBJ whole genome shotgun (WGS) entry which is preliminary data.</text>
</comment>
<dbReference type="OrthoDB" id="1951449at2"/>
<proteinExistence type="predicted"/>
<dbReference type="InterPro" id="IPR009875">
    <property type="entry name" value="PilZ_domain"/>
</dbReference>
<evidence type="ECO:0000313" key="4">
    <source>
        <dbReference type="Proteomes" id="UP000287296"/>
    </source>
</evidence>